<keyword evidence="3" id="KW-1185">Reference proteome</keyword>
<dbReference type="EMBL" id="JAJTJA010000013">
    <property type="protein sequence ID" value="KAH8690755.1"/>
    <property type="molecule type" value="Genomic_DNA"/>
</dbReference>
<name>A0AAD4KGR6_9EURO</name>
<evidence type="ECO:0000313" key="2">
    <source>
        <dbReference type="EMBL" id="KAH8690755.1"/>
    </source>
</evidence>
<gene>
    <name evidence="2" type="ORF">BGW36DRAFT_59366</name>
</gene>
<keyword evidence="1" id="KW-0472">Membrane</keyword>
<feature type="transmembrane region" description="Helical" evidence="1">
    <location>
        <begin position="12"/>
        <end position="29"/>
    </location>
</feature>
<dbReference type="Proteomes" id="UP001201262">
    <property type="component" value="Unassembled WGS sequence"/>
</dbReference>
<keyword evidence="1" id="KW-0812">Transmembrane</keyword>
<sequence>MSLASTMDLDPLEYATGLMTAIGLLYFMKRMRNFIPQGATSCFRALIFIPNISGLYCSILWGNVLAW</sequence>
<proteinExistence type="predicted"/>
<comment type="caution">
    <text evidence="2">The sequence shown here is derived from an EMBL/GenBank/DDBJ whole genome shotgun (WGS) entry which is preliminary data.</text>
</comment>
<evidence type="ECO:0000313" key="3">
    <source>
        <dbReference type="Proteomes" id="UP001201262"/>
    </source>
</evidence>
<evidence type="ECO:0000256" key="1">
    <source>
        <dbReference type="SAM" id="Phobius"/>
    </source>
</evidence>
<dbReference type="RefSeq" id="XP_046066951.1">
    <property type="nucleotide sequence ID" value="XM_046222456.1"/>
</dbReference>
<keyword evidence="1" id="KW-1133">Transmembrane helix</keyword>
<feature type="transmembrane region" description="Helical" evidence="1">
    <location>
        <begin position="41"/>
        <end position="61"/>
    </location>
</feature>
<accession>A0AAD4KGR6</accession>
<dbReference type="GeneID" id="70252743"/>
<protein>
    <submittedName>
        <fullName evidence="2">Uncharacterized protein</fullName>
    </submittedName>
</protein>
<dbReference type="AlphaFoldDB" id="A0AAD4KGR6"/>
<organism evidence="2 3">
    <name type="scientific">Talaromyces proteolyticus</name>
    <dbReference type="NCBI Taxonomy" id="1131652"/>
    <lineage>
        <taxon>Eukaryota</taxon>
        <taxon>Fungi</taxon>
        <taxon>Dikarya</taxon>
        <taxon>Ascomycota</taxon>
        <taxon>Pezizomycotina</taxon>
        <taxon>Eurotiomycetes</taxon>
        <taxon>Eurotiomycetidae</taxon>
        <taxon>Eurotiales</taxon>
        <taxon>Trichocomaceae</taxon>
        <taxon>Talaromyces</taxon>
        <taxon>Talaromyces sect. Bacilispori</taxon>
    </lineage>
</organism>
<reference evidence="2" key="1">
    <citation type="submission" date="2021-12" db="EMBL/GenBank/DDBJ databases">
        <title>Convergent genome expansion in fungi linked to evolution of root-endophyte symbiosis.</title>
        <authorList>
            <consortium name="DOE Joint Genome Institute"/>
            <person name="Ke Y.-H."/>
            <person name="Bonito G."/>
            <person name="Liao H.-L."/>
            <person name="Looney B."/>
            <person name="Rojas-Flechas A."/>
            <person name="Nash J."/>
            <person name="Hameed K."/>
            <person name="Schadt C."/>
            <person name="Martin F."/>
            <person name="Crous P.W."/>
            <person name="Miettinen O."/>
            <person name="Magnuson J.K."/>
            <person name="Labbe J."/>
            <person name="Jacobson D."/>
            <person name="Doktycz M.J."/>
            <person name="Veneault-Fourrey C."/>
            <person name="Kuo A."/>
            <person name="Mondo S."/>
            <person name="Calhoun S."/>
            <person name="Riley R."/>
            <person name="Ohm R."/>
            <person name="LaButti K."/>
            <person name="Andreopoulos B."/>
            <person name="Pangilinan J."/>
            <person name="Nolan M."/>
            <person name="Tritt A."/>
            <person name="Clum A."/>
            <person name="Lipzen A."/>
            <person name="Daum C."/>
            <person name="Barry K."/>
            <person name="Grigoriev I.V."/>
            <person name="Vilgalys R."/>
        </authorList>
    </citation>
    <scope>NUCLEOTIDE SEQUENCE</scope>
    <source>
        <strain evidence="2">PMI_201</strain>
    </source>
</reference>